<dbReference type="GO" id="GO:0046872">
    <property type="term" value="F:metal ion binding"/>
    <property type="evidence" value="ECO:0007669"/>
    <property type="project" value="UniProtKB-KW"/>
</dbReference>
<organism evidence="2 3">
    <name type="scientific">Dipteronia dyeriana</name>
    <dbReference type="NCBI Taxonomy" id="168575"/>
    <lineage>
        <taxon>Eukaryota</taxon>
        <taxon>Viridiplantae</taxon>
        <taxon>Streptophyta</taxon>
        <taxon>Embryophyta</taxon>
        <taxon>Tracheophyta</taxon>
        <taxon>Spermatophyta</taxon>
        <taxon>Magnoliopsida</taxon>
        <taxon>eudicotyledons</taxon>
        <taxon>Gunneridae</taxon>
        <taxon>Pentapetalae</taxon>
        <taxon>rosids</taxon>
        <taxon>malvids</taxon>
        <taxon>Sapindales</taxon>
        <taxon>Sapindaceae</taxon>
        <taxon>Hippocastanoideae</taxon>
        <taxon>Acereae</taxon>
        <taxon>Dipteronia</taxon>
    </lineage>
</organism>
<feature type="binding site" evidence="1">
    <location>
        <position position="9"/>
    </location>
    <ligand>
        <name>a divalent metal cation</name>
        <dbReference type="ChEBI" id="CHEBI:60240"/>
        <label>1</label>
    </ligand>
</feature>
<dbReference type="Pfam" id="PF01026">
    <property type="entry name" value="TatD_DNase"/>
    <property type="match status" value="1"/>
</dbReference>
<feature type="binding site" evidence="1">
    <location>
        <position position="156"/>
    </location>
    <ligand>
        <name>a divalent metal cation</name>
        <dbReference type="ChEBI" id="CHEBI:60240"/>
        <label>2</label>
    </ligand>
</feature>
<evidence type="ECO:0000313" key="3">
    <source>
        <dbReference type="Proteomes" id="UP001280121"/>
    </source>
</evidence>
<dbReference type="AlphaFoldDB" id="A0AAD9TLZ2"/>
<dbReference type="InterPro" id="IPR032466">
    <property type="entry name" value="Metal_Hydrolase"/>
</dbReference>
<reference evidence="2" key="1">
    <citation type="journal article" date="2023" name="Plant J.">
        <title>Genome sequences and population genomics provide insights into the demographic history, inbreeding, and mutation load of two 'living fossil' tree species of Dipteronia.</title>
        <authorList>
            <person name="Feng Y."/>
            <person name="Comes H.P."/>
            <person name="Chen J."/>
            <person name="Zhu S."/>
            <person name="Lu R."/>
            <person name="Zhang X."/>
            <person name="Li P."/>
            <person name="Qiu J."/>
            <person name="Olsen K.M."/>
            <person name="Qiu Y."/>
        </authorList>
    </citation>
    <scope>NUCLEOTIDE SEQUENCE</scope>
    <source>
        <strain evidence="2">KIB01</strain>
    </source>
</reference>
<dbReference type="EMBL" id="JANJYI010000008">
    <property type="protein sequence ID" value="KAK2638510.1"/>
    <property type="molecule type" value="Genomic_DNA"/>
</dbReference>
<evidence type="ECO:0000313" key="2">
    <source>
        <dbReference type="EMBL" id="KAK2638510.1"/>
    </source>
</evidence>
<feature type="binding site" evidence="1">
    <location>
        <position position="131"/>
    </location>
    <ligand>
        <name>a divalent metal cation</name>
        <dbReference type="ChEBI" id="CHEBI:60240"/>
        <label>2</label>
    </ligand>
</feature>
<dbReference type="PIRSF" id="PIRSF005902">
    <property type="entry name" value="DNase_TatD"/>
    <property type="match status" value="1"/>
</dbReference>
<feature type="binding site" evidence="1">
    <location>
        <position position="93"/>
    </location>
    <ligand>
        <name>a divalent metal cation</name>
        <dbReference type="ChEBI" id="CHEBI:60240"/>
        <label>1</label>
    </ligand>
</feature>
<keyword evidence="3" id="KW-1185">Reference proteome</keyword>
<dbReference type="Proteomes" id="UP001280121">
    <property type="component" value="Unassembled WGS sequence"/>
</dbReference>
<keyword evidence="1" id="KW-0479">Metal-binding</keyword>
<dbReference type="CDD" id="cd01310">
    <property type="entry name" value="TatD_DNAse"/>
    <property type="match status" value="1"/>
</dbReference>
<comment type="caution">
    <text evidence="2">The sequence shown here is derived from an EMBL/GenBank/DDBJ whole genome shotgun (WGS) entry which is preliminary data.</text>
</comment>
<dbReference type="InterPro" id="IPR001130">
    <property type="entry name" value="TatD-like"/>
</dbReference>
<feature type="binding site" evidence="1">
    <location>
        <position position="7"/>
    </location>
    <ligand>
        <name>a divalent metal cation</name>
        <dbReference type="ChEBI" id="CHEBI:60240"/>
        <label>1</label>
    </ligand>
</feature>
<dbReference type="PANTHER" id="PTHR47176">
    <property type="entry name" value="OSJNBA0020J04.13 PROTEIN"/>
    <property type="match status" value="1"/>
</dbReference>
<gene>
    <name evidence="2" type="ORF">Ddye_026305</name>
</gene>
<dbReference type="SUPFAM" id="SSF51556">
    <property type="entry name" value="Metallo-dependent hydrolases"/>
    <property type="match status" value="1"/>
</dbReference>
<dbReference type="Gene3D" id="3.20.20.140">
    <property type="entry name" value="Metal-dependent hydrolases"/>
    <property type="match status" value="1"/>
</dbReference>
<sequence>MKLFDAHCHLQDPKIFSKAPQLISTTVDSGVLHFAVNGVSEKDWNLVKDMSELYSSVIPCYGIHPWFIQERTPNWFTSLKDLLATTPSAAIGEIGLDKGSRGRGIDFTGQVEVFRQQLELAKELKRPASIHCVRAFGDMLEIMKSVGPFPAGVILHSYLGSAEMVPEFSKLGAYFSFSGFLMSMKVQKAKKMLKRISMERILLETDAPDALPMASLDSLFLVDGDPSLSQEVYAQKECLASNVVAVSDDQSHAPRDSSILPKETLNHPANIHNVLVYVASLLDMSKEELAELSYRNAVRLFSYEGSKVPREM</sequence>
<protein>
    <recommendedName>
        <fullName evidence="4">TatD related DNase</fullName>
    </recommendedName>
</protein>
<evidence type="ECO:0000256" key="1">
    <source>
        <dbReference type="PIRSR" id="PIRSR005902-1"/>
    </source>
</evidence>
<evidence type="ECO:0008006" key="4">
    <source>
        <dbReference type="Google" id="ProtNLM"/>
    </source>
</evidence>
<name>A0AAD9TLZ2_9ROSI</name>
<dbReference type="GO" id="GO:0016788">
    <property type="term" value="F:hydrolase activity, acting on ester bonds"/>
    <property type="evidence" value="ECO:0007669"/>
    <property type="project" value="InterPro"/>
</dbReference>
<dbReference type="PANTHER" id="PTHR47176:SF1">
    <property type="entry name" value="OS04G0577500 PROTEIN"/>
    <property type="match status" value="1"/>
</dbReference>
<accession>A0AAD9TLZ2</accession>
<feature type="binding site" evidence="1">
    <location>
        <position position="206"/>
    </location>
    <ligand>
        <name>a divalent metal cation</name>
        <dbReference type="ChEBI" id="CHEBI:60240"/>
        <label>1</label>
    </ligand>
</feature>
<proteinExistence type="predicted"/>